<protein>
    <submittedName>
        <fullName evidence="1">Nudix hydrolase 15, mitochondrial</fullName>
    </submittedName>
</protein>
<sequence>MNQNPKNIEPDKNESWKWVKWEEFPSADQLFWALRSLKEQGYNPFTEDLSHLVGYTGNHLFMTKGGVTISVYESHRELFLYNKEL</sequence>
<accession>A0ACB8EFQ4</accession>
<reference evidence="1" key="1">
    <citation type="submission" date="2021-08" db="EMBL/GenBank/DDBJ databases">
        <title>The first chromosome-level gecko genome reveals the dynamic sex chromosomes of Neotropical dwarf geckos (Sphaerodactylidae: Sphaerodactylus).</title>
        <authorList>
            <person name="Pinto B.J."/>
            <person name="Keating S.E."/>
            <person name="Gamble T."/>
        </authorList>
    </citation>
    <scope>NUCLEOTIDE SEQUENCE</scope>
    <source>
        <strain evidence="1">TG3544</strain>
    </source>
</reference>
<keyword evidence="1" id="KW-0378">Hydrolase</keyword>
<keyword evidence="2" id="KW-1185">Reference proteome</keyword>
<gene>
    <name evidence="1" type="primary">NUDT15</name>
    <name evidence="1" type="ORF">K3G42_002673</name>
</gene>
<evidence type="ECO:0000313" key="1">
    <source>
        <dbReference type="EMBL" id="KAH7991187.1"/>
    </source>
</evidence>
<evidence type="ECO:0000313" key="2">
    <source>
        <dbReference type="Proteomes" id="UP000827872"/>
    </source>
</evidence>
<name>A0ACB8EFQ4_9SAUR</name>
<proteinExistence type="predicted"/>
<dbReference type="EMBL" id="CM037616">
    <property type="protein sequence ID" value="KAH7991187.1"/>
    <property type="molecule type" value="Genomic_DNA"/>
</dbReference>
<comment type="caution">
    <text evidence="1">The sequence shown here is derived from an EMBL/GenBank/DDBJ whole genome shotgun (WGS) entry which is preliminary data.</text>
</comment>
<organism evidence="1 2">
    <name type="scientific">Sphaerodactylus townsendi</name>
    <dbReference type="NCBI Taxonomy" id="933632"/>
    <lineage>
        <taxon>Eukaryota</taxon>
        <taxon>Metazoa</taxon>
        <taxon>Chordata</taxon>
        <taxon>Craniata</taxon>
        <taxon>Vertebrata</taxon>
        <taxon>Euteleostomi</taxon>
        <taxon>Lepidosauria</taxon>
        <taxon>Squamata</taxon>
        <taxon>Bifurcata</taxon>
        <taxon>Gekkota</taxon>
        <taxon>Sphaerodactylidae</taxon>
        <taxon>Sphaerodactylus</taxon>
    </lineage>
</organism>
<dbReference type="Proteomes" id="UP000827872">
    <property type="component" value="Linkage Group LG03"/>
</dbReference>